<dbReference type="Proteomes" id="UP001358417">
    <property type="component" value="Unassembled WGS sequence"/>
</dbReference>
<organism evidence="3 4">
    <name type="scientific">Exophiala bonariae</name>
    <dbReference type="NCBI Taxonomy" id="1690606"/>
    <lineage>
        <taxon>Eukaryota</taxon>
        <taxon>Fungi</taxon>
        <taxon>Dikarya</taxon>
        <taxon>Ascomycota</taxon>
        <taxon>Pezizomycotina</taxon>
        <taxon>Eurotiomycetes</taxon>
        <taxon>Chaetothyriomycetidae</taxon>
        <taxon>Chaetothyriales</taxon>
        <taxon>Herpotrichiellaceae</taxon>
        <taxon>Exophiala</taxon>
    </lineage>
</organism>
<proteinExistence type="predicted"/>
<gene>
    <name evidence="3" type="ORF">LTR84_010587</name>
</gene>
<evidence type="ECO:0000256" key="1">
    <source>
        <dbReference type="SAM" id="MobiDB-lite"/>
    </source>
</evidence>
<feature type="compositionally biased region" description="Low complexity" evidence="1">
    <location>
        <begin position="14"/>
        <end position="31"/>
    </location>
</feature>
<dbReference type="RefSeq" id="XP_064700349.1">
    <property type="nucleotide sequence ID" value="XM_064854123.1"/>
</dbReference>
<feature type="compositionally biased region" description="Low complexity" evidence="1">
    <location>
        <begin position="402"/>
        <end position="419"/>
    </location>
</feature>
<dbReference type="GeneID" id="89978744"/>
<reference evidence="3 4" key="1">
    <citation type="submission" date="2023-08" db="EMBL/GenBank/DDBJ databases">
        <title>Black Yeasts Isolated from many extreme environments.</title>
        <authorList>
            <person name="Coleine C."/>
            <person name="Stajich J.E."/>
            <person name="Selbmann L."/>
        </authorList>
    </citation>
    <scope>NUCLEOTIDE SEQUENCE [LARGE SCALE GENOMIC DNA]</scope>
    <source>
        <strain evidence="3 4">CCFEE 5792</strain>
    </source>
</reference>
<keyword evidence="4" id="KW-1185">Reference proteome</keyword>
<dbReference type="Pfam" id="PF25545">
    <property type="entry name" value="DUF7924"/>
    <property type="match status" value="1"/>
</dbReference>
<sequence length="508" mass="55578">MSDYANSQRRKRSSASSRPSDNTRTTSTKTTPYSGNFEQKLIDTGIYPNLYEHPDGRLSQKPANLSEIQAAQRVSRASLSPSRFTDDDFEAFQRANAKASAETTGMYNVLPFIAGNEATHRLEMGLPFGNLKPFDNDLSDPRPDVYHGAALSTIHPRVRADLGPYIIPSTVDLTRPAAPNFFVEGKSAQGRADVAKRQALIDGAMGARAIHQLQNYKAEEPKYDDKARSFSATYQAGTGTLQLYAHHLTKPLTPGGEPETHMTQTKAFALTSDKDTFVRGATAYRSDRDLAKTERDSSIAHANQVARQMPAPSPNTSLTTSRTSQSTAVVTGSDTSEDELARDEVAPVKRVRPSAASSVSYSSATGRDGRPASGAPMAISRAPLAPPQNTTSTSRRIERLSGEGSISSSTSHTRTGTNGALIERRSDLSRQSQSVQGSGRGRQTRPMVEVNSVRMRHNDESGWCVEHQAKSIFVADSQWTDYEKDGRPAFYCARLHVFTYRPTGNRRR</sequence>
<feature type="region of interest" description="Disordered" evidence="1">
    <location>
        <begin position="302"/>
        <end position="445"/>
    </location>
</feature>
<protein>
    <recommendedName>
        <fullName evidence="2">DUF7924 domain-containing protein</fullName>
    </recommendedName>
</protein>
<feature type="region of interest" description="Disordered" evidence="1">
    <location>
        <begin position="1"/>
        <end position="37"/>
    </location>
</feature>
<dbReference type="InterPro" id="IPR057684">
    <property type="entry name" value="DUF7924"/>
</dbReference>
<name>A0AAV9MWH4_9EURO</name>
<accession>A0AAV9MWH4</accession>
<evidence type="ECO:0000259" key="2">
    <source>
        <dbReference type="Pfam" id="PF25545"/>
    </source>
</evidence>
<dbReference type="EMBL" id="JAVRRD010000045">
    <property type="protein sequence ID" value="KAK5044695.1"/>
    <property type="molecule type" value="Genomic_DNA"/>
</dbReference>
<dbReference type="AlphaFoldDB" id="A0AAV9MWH4"/>
<feature type="compositionally biased region" description="Low complexity" evidence="1">
    <location>
        <begin position="354"/>
        <end position="364"/>
    </location>
</feature>
<comment type="caution">
    <text evidence="3">The sequence shown here is derived from an EMBL/GenBank/DDBJ whole genome shotgun (WGS) entry which is preliminary data.</text>
</comment>
<evidence type="ECO:0000313" key="3">
    <source>
        <dbReference type="EMBL" id="KAK5044695.1"/>
    </source>
</evidence>
<feature type="domain" description="DUF7924" evidence="2">
    <location>
        <begin position="137"/>
        <end position="275"/>
    </location>
</feature>
<feature type="compositionally biased region" description="Low complexity" evidence="1">
    <location>
        <begin position="316"/>
        <end position="327"/>
    </location>
</feature>
<evidence type="ECO:0000313" key="4">
    <source>
        <dbReference type="Proteomes" id="UP001358417"/>
    </source>
</evidence>